<feature type="domain" description="UBC core" evidence="3">
    <location>
        <begin position="6"/>
        <end position="163"/>
    </location>
</feature>
<evidence type="ECO:0000259" key="3">
    <source>
        <dbReference type="PROSITE" id="PS50127"/>
    </source>
</evidence>
<keyword evidence="2" id="KW-0812">Transmembrane</keyword>
<comment type="caution">
    <text evidence="4">The sequence shown here is derived from an EMBL/GenBank/DDBJ whole genome shotgun (WGS) entry which is preliminary data.</text>
</comment>
<dbReference type="InterPro" id="IPR050113">
    <property type="entry name" value="Ub_conjugating_enzyme"/>
</dbReference>
<evidence type="ECO:0000256" key="2">
    <source>
        <dbReference type="SAM" id="Phobius"/>
    </source>
</evidence>
<reference evidence="4 5" key="1">
    <citation type="submission" date="2024-06" db="EMBL/GenBank/DDBJ databases">
        <authorList>
            <person name="Kraege A."/>
            <person name="Thomma B."/>
        </authorList>
    </citation>
    <scope>NUCLEOTIDE SEQUENCE [LARGE SCALE GENOMIC DNA]</scope>
</reference>
<dbReference type="InterPro" id="IPR016135">
    <property type="entry name" value="UBQ-conjugating_enzyme/RWD"/>
</dbReference>
<sequence>MSASKACVNRLQKEYRAILKEPVPNIKAHPSPSNILEWHYALEGSPNTEYEGGVYHGKVVFSPQYPYRPPSILMLTPSGRFAIQQKLCLSISDFHPESWNPMWSVGTILTGLLSFMNETAHTTGSISSTKAEKRKFAKMSLEYNLRNPMFRKLFPEYQEEFRNRELEEQERAKQSSQNGSAANPEPSRKPPPAATASSMLITTAIVLVMAAILAVPFLSQASSSEAIT</sequence>
<keyword evidence="5" id="KW-1185">Reference proteome</keyword>
<dbReference type="Proteomes" id="UP001497392">
    <property type="component" value="Unassembled WGS sequence"/>
</dbReference>
<evidence type="ECO:0000256" key="1">
    <source>
        <dbReference type="SAM" id="MobiDB-lite"/>
    </source>
</evidence>
<evidence type="ECO:0000313" key="5">
    <source>
        <dbReference type="Proteomes" id="UP001497392"/>
    </source>
</evidence>
<accession>A0ABP1FRN3</accession>
<name>A0ABP1FRN3_9CHLO</name>
<dbReference type="EMBL" id="CAXHTA020000005">
    <property type="protein sequence ID" value="CAL5221449.1"/>
    <property type="molecule type" value="Genomic_DNA"/>
</dbReference>
<protein>
    <submittedName>
        <fullName evidence="4">G3639 protein</fullName>
    </submittedName>
</protein>
<dbReference type="Pfam" id="PF00179">
    <property type="entry name" value="UQ_con"/>
    <property type="match status" value="1"/>
</dbReference>
<evidence type="ECO:0000313" key="4">
    <source>
        <dbReference type="EMBL" id="CAL5221449.1"/>
    </source>
</evidence>
<proteinExistence type="predicted"/>
<dbReference type="PROSITE" id="PS50127">
    <property type="entry name" value="UBC_2"/>
    <property type="match status" value="1"/>
</dbReference>
<organism evidence="4 5">
    <name type="scientific">Coccomyxa viridis</name>
    <dbReference type="NCBI Taxonomy" id="1274662"/>
    <lineage>
        <taxon>Eukaryota</taxon>
        <taxon>Viridiplantae</taxon>
        <taxon>Chlorophyta</taxon>
        <taxon>core chlorophytes</taxon>
        <taxon>Trebouxiophyceae</taxon>
        <taxon>Trebouxiophyceae incertae sedis</taxon>
        <taxon>Coccomyxaceae</taxon>
        <taxon>Coccomyxa</taxon>
    </lineage>
</organism>
<feature type="transmembrane region" description="Helical" evidence="2">
    <location>
        <begin position="196"/>
        <end position="218"/>
    </location>
</feature>
<feature type="region of interest" description="Disordered" evidence="1">
    <location>
        <begin position="165"/>
        <end position="194"/>
    </location>
</feature>
<keyword evidence="2" id="KW-1133">Transmembrane helix</keyword>
<keyword evidence="2" id="KW-0472">Membrane</keyword>
<dbReference type="CDD" id="cd23799">
    <property type="entry name" value="UBCc_UBE2J"/>
    <property type="match status" value="1"/>
</dbReference>
<dbReference type="InterPro" id="IPR000608">
    <property type="entry name" value="UBC"/>
</dbReference>
<dbReference type="Gene3D" id="3.10.110.10">
    <property type="entry name" value="Ubiquitin Conjugating Enzyme"/>
    <property type="match status" value="1"/>
</dbReference>
<dbReference type="SMART" id="SM00212">
    <property type="entry name" value="UBCc"/>
    <property type="match status" value="1"/>
</dbReference>
<gene>
    <name evidence="4" type="primary">g3639</name>
    <name evidence="4" type="ORF">VP750_LOCUS3108</name>
</gene>
<dbReference type="SUPFAM" id="SSF54495">
    <property type="entry name" value="UBC-like"/>
    <property type="match status" value="1"/>
</dbReference>
<dbReference type="PANTHER" id="PTHR24067">
    <property type="entry name" value="UBIQUITIN-CONJUGATING ENZYME E2"/>
    <property type="match status" value="1"/>
</dbReference>